<keyword evidence="4" id="KW-1185">Reference proteome</keyword>
<dbReference type="eggNOG" id="ENOG502R7SC">
    <property type="taxonomic scope" value="Eukaryota"/>
</dbReference>
<organism evidence="3 4">
    <name type="scientific">Oryza sativa subsp. japonica</name>
    <name type="common">Rice</name>
    <dbReference type="NCBI Taxonomy" id="39947"/>
    <lineage>
        <taxon>Eukaryota</taxon>
        <taxon>Viridiplantae</taxon>
        <taxon>Streptophyta</taxon>
        <taxon>Embryophyta</taxon>
        <taxon>Tracheophyta</taxon>
        <taxon>Spermatophyta</taxon>
        <taxon>Magnoliopsida</taxon>
        <taxon>Liliopsida</taxon>
        <taxon>Poales</taxon>
        <taxon>Poaceae</taxon>
        <taxon>BOP clade</taxon>
        <taxon>Oryzoideae</taxon>
        <taxon>Oryzeae</taxon>
        <taxon>Oryzinae</taxon>
        <taxon>Oryza</taxon>
        <taxon>Oryza sativa</taxon>
    </lineage>
</organism>
<dbReference type="FunCoup" id="A0A0P0V3Z6">
    <property type="interactions" value="31"/>
</dbReference>
<dbReference type="AlphaFoldDB" id="A0A0P0V3Z6"/>
<reference evidence="3 4" key="2">
    <citation type="journal article" date="2013" name="Plant Cell Physiol.">
        <title>Rice Annotation Project Database (RAP-DB): an integrative and interactive database for rice genomics.</title>
        <authorList>
            <person name="Sakai H."/>
            <person name="Lee S.S."/>
            <person name="Tanaka T."/>
            <person name="Numa H."/>
            <person name="Kim J."/>
            <person name="Kawahara Y."/>
            <person name="Wakimoto H."/>
            <person name="Yang C.C."/>
            <person name="Iwamoto M."/>
            <person name="Abe T."/>
            <person name="Yamada Y."/>
            <person name="Muto A."/>
            <person name="Inokuchi H."/>
            <person name="Ikemura T."/>
            <person name="Matsumoto T."/>
            <person name="Sasaki T."/>
            <person name="Itoh T."/>
        </authorList>
    </citation>
    <scope>NUCLEOTIDE SEQUENCE [LARGE SCALE GENOMIC DNA]</scope>
    <source>
        <strain evidence="4">cv. Nipponbare</strain>
    </source>
</reference>
<sequence>MDAGLDNSESLASPNPSNEHVSVDDECLYIDIGPAPPIPTSQSEPDTLLDDEVEEDEIEEDDIVTYREPSQKPDADYDKNDPPMAVGTMYSDMNAFKLALATHATKYEFQYNIEKSDKSRYRVYCSGKNVGCRWRIHTTLLSDQVIVKITRNPYDHENCQSTRRAGTCVGVTQFWVCEQVLDWLKEDETLGAKELRRRLKESHKVEVGNVLWINFMVLGPAVLTTCIDLRLR</sequence>
<feature type="compositionally biased region" description="Acidic residues" evidence="1">
    <location>
        <begin position="47"/>
        <end position="63"/>
    </location>
</feature>
<evidence type="ECO:0000256" key="1">
    <source>
        <dbReference type="SAM" id="MobiDB-lite"/>
    </source>
</evidence>
<feature type="compositionally biased region" description="Polar residues" evidence="1">
    <location>
        <begin position="7"/>
        <end position="20"/>
    </location>
</feature>
<gene>
    <name evidence="3" type="ordered locus">Os01g0554150</name>
    <name evidence="3" type="ORF">OSNPB_010554150</name>
</gene>
<dbReference type="PaxDb" id="39947-A0A0P0V3Z6"/>
<accession>A0A0P0V3Z6</accession>
<feature type="domain" description="Transposase MuDR plant" evidence="2">
    <location>
        <begin position="84"/>
        <end position="149"/>
    </location>
</feature>
<dbReference type="Gramene" id="Os01t0554150-00">
    <property type="protein sequence ID" value="Os01t0554150-00"/>
    <property type="gene ID" value="Os01g0554150"/>
</dbReference>
<dbReference type="EMBL" id="AP014957">
    <property type="protein sequence ID" value="BAS72671.1"/>
    <property type="molecule type" value="Genomic_DNA"/>
</dbReference>
<protein>
    <submittedName>
        <fullName evidence="3">Os01g0554150 protein</fullName>
    </submittedName>
</protein>
<reference evidence="3 4" key="3">
    <citation type="journal article" date="2013" name="Rice">
        <title>Improvement of the Oryza sativa Nipponbare reference genome using next generation sequence and optical map data.</title>
        <authorList>
            <person name="Kawahara Y."/>
            <person name="de la Bastide M."/>
            <person name="Hamilton J.P."/>
            <person name="Kanamori H."/>
            <person name="McCombie W.R."/>
            <person name="Ouyang S."/>
            <person name="Schwartz D.C."/>
            <person name="Tanaka T."/>
            <person name="Wu J."/>
            <person name="Zhou S."/>
            <person name="Childs K.L."/>
            <person name="Davidson R.M."/>
            <person name="Lin H."/>
            <person name="Quesada-Ocampo L."/>
            <person name="Vaillancourt B."/>
            <person name="Sakai H."/>
            <person name="Lee S.S."/>
            <person name="Kim J."/>
            <person name="Numa H."/>
            <person name="Itoh T."/>
            <person name="Buell C.R."/>
            <person name="Matsumoto T."/>
        </authorList>
    </citation>
    <scope>NUCLEOTIDE SEQUENCE [LARGE SCALE GENOMIC DNA]</scope>
    <source>
        <strain evidence="4">cv. Nipponbare</strain>
    </source>
</reference>
<dbReference type="OMA" id="THATKYE"/>
<feature type="region of interest" description="Disordered" evidence="1">
    <location>
        <begin position="1"/>
        <end position="80"/>
    </location>
</feature>
<dbReference type="InterPro" id="IPR004332">
    <property type="entry name" value="Transposase_MuDR"/>
</dbReference>
<dbReference type="Pfam" id="PF03108">
    <property type="entry name" value="DBD_Tnp_Mut"/>
    <property type="match status" value="1"/>
</dbReference>
<reference evidence="4" key="1">
    <citation type="journal article" date="2005" name="Nature">
        <title>The map-based sequence of the rice genome.</title>
        <authorList>
            <consortium name="International rice genome sequencing project (IRGSP)"/>
            <person name="Matsumoto T."/>
            <person name="Wu J."/>
            <person name="Kanamori H."/>
            <person name="Katayose Y."/>
            <person name="Fujisawa M."/>
            <person name="Namiki N."/>
            <person name="Mizuno H."/>
            <person name="Yamamoto K."/>
            <person name="Antonio B.A."/>
            <person name="Baba T."/>
            <person name="Sakata K."/>
            <person name="Nagamura Y."/>
            <person name="Aoki H."/>
            <person name="Arikawa K."/>
            <person name="Arita K."/>
            <person name="Bito T."/>
            <person name="Chiden Y."/>
            <person name="Fujitsuka N."/>
            <person name="Fukunaka R."/>
            <person name="Hamada M."/>
            <person name="Harada C."/>
            <person name="Hayashi A."/>
            <person name="Hijishita S."/>
            <person name="Honda M."/>
            <person name="Hosokawa S."/>
            <person name="Ichikawa Y."/>
            <person name="Idonuma A."/>
            <person name="Iijima M."/>
            <person name="Ikeda M."/>
            <person name="Ikeno M."/>
            <person name="Ito K."/>
            <person name="Ito S."/>
            <person name="Ito T."/>
            <person name="Ito Y."/>
            <person name="Ito Y."/>
            <person name="Iwabuchi A."/>
            <person name="Kamiya K."/>
            <person name="Karasawa W."/>
            <person name="Kurita K."/>
            <person name="Katagiri S."/>
            <person name="Kikuta A."/>
            <person name="Kobayashi H."/>
            <person name="Kobayashi N."/>
            <person name="Machita K."/>
            <person name="Maehara T."/>
            <person name="Masukawa M."/>
            <person name="Mizubayashi T."/>
            <person name="Mukai Y."/>
            <person name="Nagasaki H."/>
            <person name="Nagata Y."/>
            <person name="Naito S."/>
            <person name="Nakashima M."/>
            <person name="Nakama Y."/>
            <person name="Nakamichi Y."/>
            <person name="Nakamura M."/>
            <person name="Meguro A."/>
            <person name="Negishi M."/>
            <person name="Ohta I."/>
            <person name="Ohta T."/>
            <person name="Okamoto M."/>
            <person name="Ono N."/>
            <person name="Saji S."/>
            <person name="Sakaguchi M."/>
            <person name="Sakai K."/>
            <person name="Shibata M."/>
            <person name="Shimokawa T."/>
            <person name="Song J."/>
            <person name="Takazaki Y."/>
            <person name="Terasawa K."/>
            <person name="Tsugane M."/>
            <person name="Tsuji K."/>
            <person name="Ueda S."/>
            <person name="Waki K."/>
            <person name="Yamagata H."/>
            <person name="Yamamoto M."/>
            <person name="Yamamoto S."/>
            <person name="Yamane H."/>
            <person name="Yoshiki S."/>
            <person name="Yoshihara R."/>
            <person name="Yukawa K."/>
            <person name="Zhong H."/>
            <person name="Yano M."/>
            <person name="Yuan Q."/>
            <person name="Ouyang S."/>
            <person name="Liu J."/>
            <person name="Jones K.M."/>
            <person name="Gansberger K."/>
            <person name="Moffat K."/>
            <person name="Hill J."/>
            <person name="Bera J."/>
            <person name="Fadrosh D."/>
            <person name="Jin S."/>
            <person name="Johri S."/>
            <person name="Kim M."/>
            <person name="Overton L."/>
            <person name="Reardon M."/>
            <person name="Tsitrin T."/>
            <person name="Vuong H."/>
            <person name="Weaver B."/>
            <person name="Ciecko A."/>
            <person name="Tallon L."/>
            <person name="Jackson J."/>
            <person name="Pai G."/>
            <person name="Aken S.V."/>
            <person name="Utterback T."/>
            <person name="Reidmuller S."/>
            <person name="Feldblyum T."/>
            <person name="Hsiao J."/>
            <person name="Zismann V."/>
            <person name="Iobst S."/>
            <person name="de Vazeille A.R."/>
            <person name="Buell C.R."/>
            <person name="Ying K."/>
            <person name="Li Y."/>
            <person name="Lu T."/>
            <person name="Huang Y."/>
            <person name="Zhao Q."/>
            <person name="Feng Q."/>
            <person name="Zhang L."/>
            <person name="Zhu J."/>
            <person name="Weng Q."/>
            <person name="Mu J."/>
            <person name="Lu Y."/>
            <person name="Fan D."/>
            <person name="Liu Y."/>
            <person name="Guan J."/>
            <person name="Zhang Y."/>
            <person name="Yu S."/>
            <person name="Liu X."/>
            <person name="Zhang Y."/>
            <person name="Hong G."/>
            <person name="Han B."/>
            <person name="Choisne N."/>
            <person name="Demange N."/>
            <person name="Orjeda G."/>
            <person name="Samain S."/>
            <person name="Cattolico L."/>
            <person name="Pelletier E."/>
            <person name="Couloux A."/>
            <person name="Segurens B."/>
            <person name="Wincker P."/>
            <person name="D'Hont A."/>
            <person name="Scarpelli C."/>
            <person name="Weissenbach J."/>
            <person name="Salanoubat M."/>
            <person name="Quetier F."/>
            <person name="Yu Y."/>
            <person name="Kim H.R."/>
            <person name="Rambo T."/>
            <person name="Currie J."/>
            <person name="Collura K."/>
            <person name="Luo M."/>
            <person name="Yang T."/>
            <person name="Ammiraju J.S.S."/>
            <person name="Engler F."/>
            <person name="Soderlund C."/>
            <person name="Wing R.A."/>
            <person name="Palmer L.E."/>
            <person name="de la Bastide M."/>
            <person name="Spiegel L."/>
            <person name="Nascimento L."/>
            <person name="Zutavern T."/>
            <person name="O'Shaughnessy A."/>
            <person name="Dike S."/>
            <person name="Dedhia N."/>
            <person name="Preston R."/>
            <person name="Balija V."/>
            <person name="McCombie W.R."/>
            <person name="Chow T."/>
            <person name="Chen H."/>
            <person name="Chung M."/>
            <person name="Chen C."/>
            <person name="Shaw J."/>
            <person name="Wu H."/>
            <person name="Hsiao K."/>
            <person name="Chao Y."/>
            <person name="Chu M."/>
            <person name="Cheng C."/>
            <person name="Hour A."/>
            <person name="Lee P."/>
            <person name="Lin S."/>
            <person name="Lin Y."/>
            <person name="Liou J."/>
            <person name="Liu S."/>
            <person name="Hsing Y."/>
            <person name="Raghuvanshi S."/>
            <person name="Mohanty A."/>
            <person name="Bharti A.K."/>
            <person name="Gaur A."/>
            <person name="Gupta V."/>
            <person name="Kumar D."/>
            <person name="Ravi V."/>
            <person name="Vij S."/>
            <person name="Kapur A."/>
            <person name="Khurana P."/>
            <person name="Khurana P."/>
            <person name="Khurana J.P."/>
            <person name="Tyagi A.K."/>
            <person name="Gaikwad K."/>
            <person name="Singh A."/>
            <person name="Dalal V."/>
            <person name="Srivastava S."/>
            <person name="Dixit A."/>
            <person name="Pal A.K."/>
            <person name="Ghazi I.A."/>
            <person name="Yadav M."/>
            <person name="Pandit A."/>
            <person name="Bhargava A."/>
            <person name="Sureshbabu K."/>
            <person name="Batra K."/>
            <person name="Sharma T.R."/>
            <person name="Mohapatra T."/>
            <person name="Singh N.K."/>
            <person name="Messing J."/>
            <person name="Nelson A.B."/>
            <person name="Fuks G."/>
            <person name="Kavchok S."/>
            <person name="Keizer G."/>
            <person name="Linton E."/>
            <person name="Llaca V."/>
            <person name="Song R."/>
            <person name="Tanyolac B."/>
            <person name="Young S."/>
            <person name="Ho-Il K."/>
            <person name="Hahn J.H."/>
            <person name="Sangsakoo G."/>
            <person name="Vanavichit A."/>
            <person name="de Mattos Luiz.A.T."/>
            <person name="Zimmer P.D."/>
            <person name="Malone G."/>
            <person name="Dellagostin O."/>
            <person name="de Oliveira A.C."/>
            <person name="Bevan M."/>
            <person name="Bancroft I."/>
            <person name="Minx P."/>
            <person name="Cordum H."/>
            <person name="Wilson R."/>
            <person name="Cheng Z."/>
            <person name="Jin W."/>
            <person name="Jiang J."/>
            <person name="Leong S.A."/>
            <person name="Iwama H."/>
            <person name="Gojobori T."/>
            <person name="Itoh T."/>
            <person name="Niimura Y."/>
            <person name="Fujii Y."/>
            <person name="Habara T."/>
            <person name="Sakai H."/>
            <person name="Sato Y."/>
            <person name="Wilson G."/>
            <person name="Kumar K."/>
            <person name="McCouch S."/>
            <person name="Juretic N."/>
            <person name="Hoen D."/>
            <person name="Wright S."/>
            <person name="Bruskiewich R."/>
            <person name="Bureau T."/>
            <person name="Miyao A."/>
            <person name="Hirochika H."/>
            <person name="Nishikawa T."/>
            <person name="Kadowaki K."/>
            <person name="Sugiura M."/>
            <person name="Burr B."/>
            <person name="Sasaki T."/>
        </authorList>
    </citation>
    <scope>NUCLEOTIDE SEQUENCE [LARGE SCALE GENOMIC DNA]</scope>
    <source>
        <strain evidence="4">cv. Nipponbare</strain>
    </source>
</reference>
<evidence type="ECO:0000259" key="2">
    <source>
        <dbReference type="Pfam" id="PF03108"/>
    </source>
</evidence>
<evidence type="ECO:0000313" key="3">
    <source>
        <dbReference type="EMBL" id="BAS72671.1"/>
    </source>
</evidence>
<evidence type="ECO:0000313" key="4">
    <source>
        <dbReference type="Proteomes" id="UP000059680"/>
    </source>
</evidence>
<dbReference type="Proteomes" id="UP000059680">
    <property type="component" value="Chromosome 1"/>
</dbReference>
<dbReference type="InParanoid" id="A0A0P0V3Z6"/>
<feature type="compositionally biased region" description="Basic and acidic residues" evidence="1">
    <location>
        <begin position="69"/>
        <end position="80"/>
    </location>
</feature>
<name>A0A0P0V3Z6_ORYSJ</name>
<proteinExistence type="predicted"/>